<organism evidence="2 3">
    <name type="scientific">Labeo rohita</name>
    <name type="common">Indian major carp</name>
    <name type="synonym">Cyprinus rohita</name>
    <dbReference type="NCBI Taxonomy" id="84645"/>
    <lineage>
        <taxon>Eukaryota</taxon>
        <taxon>Metazoa</taxon>
        <taxon>Chordata</taxon>
        <taxon>Craniata</taxon>
        <taxon>Vertebrata</taxon>
        <taxon>Euteleostomi</taxon>
        <taxon>Actinopterygii</taxon>
        <taxon>Neopterygii</taxon>
        <taxon>Teleostei</taxon>
        <taxon>Ostariophysi</taxon>
        <taxon>Cypriniformes</taxon>
        <taxon>Cyprinidae</taxon>
        <taxon>Labeoninae</taxon>
        <taxon>Labeonini</taxon>
        <taxon>Labeo</taxon>
    </lineage>
</organism>
<dbReference type="Proteomes" id="UP000830375">
    <property type="component" value="Unassembled WGS sequence"/>
</dbReference>
<gene>
    <name evidence="2" type="ORF">H4Q32_014317</name>
</gene>
<keyword evidence="2" id="KW-0808">Transferase</keyword>
<reference evidence="2 3" key="1">
    <citation type="submission" date="2022-01" db="EMBL/GenBank/DDBJ databases">
        <title>A high-quality chromosome-level genome assembly of rohu carp, Labeo rohita.</title>
        <authorList>
            <person name="Arick M.A. II"/>
            <person name="Hsu C.-Y."/>
            <person name="Magbanua Z."/>
            <person name="Pechanova O."/>
            <person name="Grover C."/>
            <person name="Miller E."/>
            <person name="Thrash A."/>
            <person name="Ezzel L."/>
            <person name="Alam S."/>
            <person name="Benzie J."/>
            <person name="Hamilton M."/>
            <person name="Karsi A."/>
            <person name="Lawrence M.L."/>
            <person name="Peterson D.G."/>
        </authorList>
    </citation>
    <scope>NUCLEOTIDE SEQUENCE [LARGE SCALE GENOMIC DNA]</scope>
    <source>
        <strain evidence="3">BAU-BD-2019</strain>
        <tissue evidence="2">Blood</tissue>
    </source>
</reference>
<dbReference type="InterPro" id="IPR043502">
    <property type="entry name" value="DNA/RNA_pol_sf"/>
</dbReference>
<name>A0ABQ8LTH0_LABRO</name>
<sequence length="473" mass="52383">MSLVYDRQTLLNIRVAIDSVRSGIGVPCRFPTPAISHLPAHLCWHPADLPWRRRRRRKRGKRGGAAARMKSALRSSPMCIDPTADYEQRILWRPDFTASYANLSMDSCLSHLDADKHLVLFNSTCSNILNAVAPLKMILLAHSDRSVEGLNVNGKQIDCNIPASCHRSELISSNSTRPKALFSIIDSALNPIINHFSETSISVCEDFARYFNDKILLIKSLMPLSSCTSGDVSLCSSTWYVFEPITLPSLNKIVAGLKPTNCPQDVIPTHSLKQVFHVIGPDLLSFINKCLQTGTVPDCLKHASDLPQLKKTNLDPTLMSNFRPISKLPFLSKILEKVVLGQLQSFLNENNLHEKFQSGFKAHHSTESALLRVMNDVMLTTDSGQSVALVLLDLSSAFDLVDHSILLSRLETCVGLRGMVLQWFRSYLTNRSYSVCLGPNSSSDIPLSSGVPQGSILGPVLFNLYAPFGYYSI</sequence>
<protein>
    <submittedName>
        <fullName evidence="2">RNA-directed DNA polymerase from mobile element jockey</fullName>
    </submittedName>
</protein>
<proteinExistence type="predicted"/>
<keyword evidence="2" id="KW-0695">RNA-directed DNA polymerase</keyword>
<dbReference type="EMBL" id="JACTAM010000018">
    <property type="protein sequence ID" value="KAI2653946.1"/>
    <property type="molecule type" value="Genomic_DNA"/>
</dbReference>
<dbReference type="Pfam" id="PF00078">
    <property type="entry name" value="RVT_1"/>
    <property type="match status" value="1"/>
</dbReference>
<keyword evidence="2" id="KW-0548">Nucleotidyltransferase</keyword>
<dbReference type="GO" id="GO:0003964">
    <property type="term" value="F:RNA-directed DNA polymerase activity"/>
    <property type="evidence" value="ECO:0007669"/>
    <property type="project" value="UniProtKB-KW"/>
</dbReference>
<comment type="caution">
    <text evidence="2">The sequence shown here is derived from an EMBL/GenBank/DDBJ whole genome shotgun (WGS) entry which is preliminary data.</text>
</comment>
<evidence type="ECO:0000313" key="2">
    <source>
        <dbReference type="EMBL" id="KAI2653946.1"/>
    </source>
</evidence>
<accession>A0ABQ8LTH0</accession>
<evidence type="ECO:0000259" key="1">
    <source>
        <dbReference type="PROSITE" id="PS50878"/>
    </source>
</evidence>
<dbReference type="InterPro" id="IPR000477">
    <property type="entry name" value="RT_dom"/>
</dbReference>
<dbReference type="PANTHER" id="PTHR33332">
    <property type="entry name" value="REVERSE TRANSCRIPTASE DOMAIN-CONTAINING PROTEIN"/>
    <property type="match status" value="1"/>
</dbReference>
<evidence type="ECO:0000313" key="3">
    <source>
        <dbReference type="Proteomes" id="UP000830375"/>
    </source>
</evidence>
<feature type="domain" description="Reverse transcriptase" evidence="1">
    <location>
        <begin position="289"/>
        <end position="473"/>
    </location>
</feature>
<dbReference type="SUPFAM" id="SSF56672">
    <property type="entry name" value="DNA/RNA polymerases"/>
    <property type="match status" value="1"/>
</dbReference>
<keyword evidence="3" id="KW-1185">Reference proteome</keyword>
<dbReference type="PROSITE" id="PS50878">
    <property type="entry name" value="RT_POL"/>
    <property type="match status" value="1"/>
</dbReference>